<dbReference type="EMBL" id="QEKI01000006">
    <property type="protein sequence ID" value="PVY40813.1"/>
    <property type="molecule type" value="Genomic_DNA"/>
</dbReference>
<feature type="signal peptide" evidence="1">
    <location>
        <begin position="1"/>
        <end position="22"/>
    </location>
</feature>
<feature type="chain" id="PRO_5015413809" evidence="1">
    <location>
        <begin position="23"/>
        <end position="532"/>
    </location>
</feature>
<dbReference type="Proteomes" id="UP000245466">
    <property type="component" value="Unassembled WGS sequence"/>
</dbReference>
<dbReference type="PROSITE" id="PS51257">
    <property type="entry name" value="PROKAR_LIPOPROTEIN"/>
    <property type="match status" value="1"/>
</dbReference>
<evidence type="ECO:0000313" key="2">
    <source>
        <dbReference type="EMBL" id="PVY40813.1"/>
    </source>
</evidence>
<dbReference type="AlphaFoldDB" id="A0A2U1AWN7"/>
<name>A0A2U1AWN7_9BACT</name>
<protein>
    <submittedName>
        <fullName evidence="2">Uncharacterized protein</fullName>
    </submittedName>
</protein>
<gene>
    <name evidence="2" type="ORF">C8E01_106155</name>
</gene>
<organism evidence="2 3">
    <name type="scientific">Pontibacter virosus</name>
    <dbReference type="NCBI Taxonomy" id="1765052"/>
    <lineage>
        <taxon>Bacteria</taxon>
        <taxon>Pseudomonadati</taxon>
        <taxon>Bacteroidota</taxon>
        <taxon>Cytophagia</taxon>
        <taxon>Cytophagales</taxon>
        <taxon>Hymenobacteraceae</taxon>
        <taxon>Pontibacter</taxon>
    </lineage>
</organism>
<proteinExistence type="predicted"/>
<dbReference type="RefSeq" id="WP_116543548.1">
    <property type="nucleotide sequence ID" value="NZ_QEKI01000006.1"/>
</dbReference>
<reference evidence="2 3" key="1">
    <citation type="submission" date="2018-04" db="EMBL/GenBank/DDBJ databases">
        <title>Genomic Encyclopedia of Type Strains, Phase IV (KMG-IV): sequencing the most valuable type-strain genomes for metagenomic binning, comparative biology and taxonomic classification.</title>
        <authorList>
            <person name="Goeker M."/>
        </authorList>
    </citation>
    <scope>NUCLEOTIDE SEQUENCE [LARGE SCALE GENOMIC DNA]</scope>
    <source>
        <strain evidence="2 3">DSM 100231</strain>
    </source>
</reference>
<keyword evidence="1" id="KW-0732">Signal</keyword>
<evidence type="ECO:0000313" key="3">
    <source>
        <dbReference type="Proteomes" id="UP000245466"/>
    </source>
</evidence>
<dbReference type="OrthoDB" id="333971at2"/>
<evidence type="ECO:0000256" key="1">
    <source>
        <dbReference type="SAM" id="SignalP"/>
    </source>
</evidence>
<keyword evidence="3" id="KW-1185">Reference proteome</keyword>
<comment type="caution">
    <text evidence="2">The sequence shown here is derived from an EMBL/GenBank/DDBJ whole genome shotgun (WGS) entry which is preliminary data.</text>
</comment>
<accession>A0A2U1AWN7</accession>
<sequence>MQHLYLKTTLLLLLTLLLSSCVDDNFYQQDALVQPGEYDLPPAGTDSAWVVAGRHYDRSWLHRLFWGDHHRDSWTTPVKLPLFDLSRVNGGMKVVKKGGGFQTSSFQLQDSLGRIYAFRSIDKDPVQVLAKFWRPTFVTNILRDQISSANPYGALILPGLAKAAGVFHTTPILYYVPKNDTSFGEFAEAVQGKVYMLEEKFEGIADTLNMFGGVAGFADSEDALRNRYETNTHHFDQRAFACARLLDVLVGDWDRHKGQWDWATYQEGPEIRYKPIPKDRDQVFLKMDDGAIPFLATSKLMARKFNSFGPKIKDVKALMINASFIDERLLHELTREEWLAIAKDMQVKLTDDVIEQAVKNLPTPIYTLKGETATQNLKNRRDQLPEVAEEMYEILAKEVTIAGTDQSDIFRVRRLDDDRTEVTLSRAAQTGIPEKTLYQRTFLRKETEKITLHGLSGDDEFLLEGDVNEGILVEVYGGLGEDEITDKSSVEGWRKMTHIYDTERGNEIDFGTEAKDLTTRDVKVHAYDREGN</sequence>